<dbReference type="EMBL" id="CM020619">
    <property type="protein sequence ID" value="KAK1866200.1"/>
    <property type="molecule type" value="Genomic_DNA"/>
</dbReference>
<evidence type="ECO:0000313" key="1">
    <source>
        <dbReference type="EMBL" id="KAK1866200.1"/>
    </source>
</evidence>
<name>A0ACC3C7W5_PYRYE</name>
<organism evidence="1 2">
    <name type="scientific">Pyropia yezoensis</name>
    <name type="common">Susabi-nori</name>
    <name type="synonym">Porphyra yezoensis</name>
    <dbReference type="NCBI Taxonomy" id="2788"/>
    <lineage>
        <taxon>Eukaryota</taxon>
        <taxon>Rhodophyta</taxon>
        <taxon>Bangiophyceae</taxon>
        <taxon>Bangiales</taxon>
        <taxon>Bangiaceae</taxon>
        <taxon>Pyropia</taxon>
    </lineage>
</organism>
<protein>
    <submittedName>
        <fullName evidence="1">Uncharacterized protein</fullName>
    </submittedName>
</protein>
<reference evidence="1" key="1">
    <citation type="submission" date="2019-11" db="EMBL/GenBank/DDBJ databases">
        <title>Nori genome reveals adaptations in red seaweeds to the harsh intertidal environment.</title>
        <authorList>
            <person name="Wang D."/>
            <person name="Mao Y."/>
        </authorList>
    </citation>
    <scope>NUCLEOTIDE SEQUENCE</scope>
    <source>
        <tissue evidence="1">Gametophyte</tissue>
    </source>
</reference>
<comment type="caution">
    <text evidence="1">The sequence shown here is derived from an EMBL/GenBank/DDBJ whole genome shotgun (WGS) entry which is preliminary data.</text>
</comment>
<evidence type="ECO:0000313" key="2">
    <source>
        <dbReference type="Proteomes" id="UP000798662"/>
    </source>
</evidence>
<keyword evidence="2" id="KW-1185">Reference proteome</keyword>
<dbReference type="Proteomes" id="UP000798662">
    <property type="component" value="Chromosome 2"/>
</dbReference>
<gene>
    <name evidence="1" type="ORF">I4F81_008720</name>
</gene>
<accession>A0ACC3C7W5</accession>
<sequence>MMGVPPPGAAAAVTRQLRWQLLLHLVLLLLLLQFVAVVRPAGAARLVRRFPAGSFPDLGTLQQMPELQCYSPCCGDPPLAALDGKPIWRGNDTCASPVVEVAQVLAASQVAHAKDDPVFFLLRDEQRTPVTVRRLAKSAVHEDKRMDGTSWTLPLEKASNGRSTGD</sequence>
<proteinExistence type="predicted"/>